<accession>K8W9P5</accession>
<organism evidence="10 11">
    <name type="scientific">Providencia burhodogranariea DSM 19968</name>
    <dbReference type="NCBI Taxonomy" id="1141662"/>
    <lineage>
        <taxon>Bacteria</taxon>
        <taxon>Pseudomonadati</taxon>
        <taxon>Pseudomonadota</taxon>
        <taxon>Gammaproteobacteria</taxon>
        <taxon>Enterobacterales</taxon>
        <taxon>Morganellaceae</taxon>
        <taxon>Providencia</taxon>
    </lineage>
</organism>
<sequence>MAGSCEQIYVQKALLPAGWADNVLVTFDDDGSIKTVKAHAVSTEKLRPLTLLPALIDTHIHGSAGADVMDATHESLNTISSFLATKGVGAFLATTVTAQHKDIERALIQVRDSQRQGVEGAEILGTYLEGPFFTSRHKGAHPENLLHQPEKSLLEQWIQLADGSLRCVALAPEYPTSLELIPWLKSQGIRVMIGHSSADYELAQEALNQGADGVVHCYNGMNGLYHREPGMVGAALTHDQCQVELICDGHHVHPAAIKVVHHCCGERLLLITDAMRAAGMPDGEYLLGEMNVKMKEGVVRTASGSLAGSTLTLDLGVKKFQQFCDISFAQAWLHGSLYPAKALGIADRLGSIAPGKQANLTLCDDLREIQATFVKGKQVFGELFTK</sequence>
<dbReference type="SUPFAM" id="SSF51556">
    <property type="entry name" value="Metallo-dependent hydrolases"/>
    <property type="match status" value="1"/>
</dbReference>
<evidence type="ECO:0000259" key="9">
    <source>
        <dbReference type="Pfam" id="PF01979"/>
    </source>
</evidence>
<evidence type="ECO:0000313" key="11">
    <source>
        <dbReference type="Proteomes" id="UP000009336"/>
    </source>
</evidence>
<dbReference type="FunFam" id="3.20.20.140:FF:000004">
    <property type="entry name" value="N-acetylglucosamine-6-phosphate deacetylase"/>
    <property type="match status" value="1"/>
</dbReference>
<feature type="binding site" evidence="7">
    <location>
        <begin position="306"/>
        <end position="308"/>
    </location>
    <ligand>
        <name>substrate</name>
    </ligand>
</feature>
<keyword evidence="11" id="KW-1185">Reference proteome</keyword>
<feature type="binding site" evidence="8">
    <location>
        <position position="216"/>
    </location>
    <ligand>
        <name>Zn(2+)</name>
        <dbReference type="ChEBI" id="CHEBI:29105"/>
    </ligand>
</feature>
<evidence type="ECO:0000256" key="5">
    <source>
        <dbReference type="PIRNR" id="PIRNR038994"/>
    </source>
</evidence>
<dbReference type="InterPro" id="IPR003764">
    <property type="entry name" value="GlcNAc_6-P_deAcase"/>
</dbReference>
<comment type="similarity">
    <text evidence="1 5">Belongs to the metallo-dependent hydrolases superfamily. NagA family.</text>
</comment>
<dbReference type="PATRIC" id="fig|1141662.3.peg.2930"/>
<evidence type="ECO:0000256" key="4">
    <source>
        <dbReference type="ARBA" id="ARBA00023277"/>
    </source>
</evidence>
<evidence type="ECO:0000256" key="3">
    <source>
        <dbReference type="ARBA" id="ARBA00022801"/>
    </source>
</evidence>
<evidence type="ECO:0000256" key="1">
    <source>
        <dbReference type="ARBA" id="ARBA00010716"/>
    </source>
</evidence>
<feature type="binding site" evidence="7">
    <location>
        <position position="227"/>
    </location>
    <ligand>
        <name>substrate</name>
    </ligand>
</feature>
<dbReference type="OrthoDB" id="9776488at2"/>
<dbReference type="InterPro" id="IPR011059">
    <property type="entry name" value="Metal-dep_hydrolase_composite"/>
</dbReference>
<dbReference type="PANTHER" id="PTHR11113">
    <property type="entry name" value="N-ACETYLGLUCOSAMINE-6-PHOSPHATE DEACETYLASE"/>
    <property type="match status" value="1"/>
</dbReference>
<dbReference type="Gene3D" id="2.30.40.10">
    <property type="entry name" value="Urease, subunit C, domain 1"/>
    <property type="match status" value="1"/>
</dbReference>
<feature type="binding site" evidence="7">
    <location>
        <begin position="219"/>
        <end position="220"/>
    </location>
    <ligand>
        <name>substrate</name>
    </ligand>
</feature>
<dbReference type="GO" id="GO:0008448">
    <property type="term" value="F:N-acetylglucosamine-6-phosphate deacetylase activity"/>
    <property type="evidence" value="ECO:0007669"/>
    <property type="project" value="InterPro"/>
</dbReference>
<dbReference type="STRING" id="1141662.OOA_14445"/>
<dbReference type="AlphaFoldDB" id="K8W9P5"/>
<dbReference type="InterPro" id="IPR006680">
    <property type="entry name" value="Amidohydro-rel"/>
</dbReference>
<evidence type="ECO:0000256" key="6">
    <source>
        <dbReference type="PIRSR" id="PIRSR038994-1"/>
    </source>
</evidence>
<feature type="binding site" evidence="7">
    <location>
        <position position="251"/>
    </location>
    <ligand>
        <name>substrate</name>
    </ligand>
</feature>
<dbReference type="Gene3D" id="3.20.20.140">
    <property type="entry name" value="Metal-dependent hydrolases"/>
    <property type="match status" value="1"/>
</dbReference>
<dbReference type="SUPFAM" id="SSF51338">
    <property type="entry name" value="Composite domain of metallo-dependent hydrolases"/>
    <property type="match status" value="1"/>
</dbReference>
<evidence type="ECO:0000256" key="2">
    <source>
        <dbReference type="ARBA" id="ARBA00022723"/>
    </source>
</evidence>
<dbReference type="Pfam" id="PF01979">
    <property type="entry name" value="Amidohydro_1"/>
    <property type="match status" value="1"/>
</dbReference>
<feature type="binding site" evidence="8">
    <location>
        <position position="195"/>
    </location>
    <ligand>
        <name>Zn(2+)</name>
        <dbReference type="ChEBI" id="CHEBI:29105"/>
    </ligand>
</feature>
<evidence type="ECO:0000256" key="8">
    <source>
        <dbReference type="PIRSR" id="PIRSR038994-3"/>
    </source>
</evidence>
<keyword evidence="4 5" id="KW-0119">Carbohydrate metabolism</keyword>
<dbReference type="NCBIfam" id="TIGR00221">
    <property type="entry name" value="nagA"/>
    <property type="match status" value="1"/>
</dbReference>
<keyword evidence="2 8" id="KW-0479">Metal-binding</keyword>
<dbReference type="RefSeq" id="WP_008912874.1">
    <property type="nucleotide sequence ID" value="NZ_KB233224.1"/>
</dbReference>
<feature type="domain" description="Amidohydrolase-related" evidence="9">
    <location>
        <begin position="50"/>
        <end position="379"/>
    </location>
</feature>
<proteinExistence type="inferred from homology"/>
<comment type="cofactor">
    <cofactor evidence="8">
        <name>a divalent metal cation</name>
        <dbReference type="ChEBI" id="CHEBI:60240"/>
    </cofactor>
    <text evidence="8">Binds 1 divalent metal cation per subunit.</text>
</comment>
<dbReference type="PANTHER" id="PTHR11113:SF14">
    <property type="entry name" value="N-ACETYLGLUCOSAMINE-6-PHOSPHATE DEACETYLASE"/>
    <property type="match status" value="1"/>
</dbReference>
<evidence type="ECO:0000256" key="7">
    <source>
        <dbReference type="PIRSR" id="PIRSR038994-2"/>
    </source>
</evidence>
<evidence type="ECO:0000313" key="10">
    <source>
        <dbReference type="EMBL" id="EKT57279.1"/>
    </source>
</evidence>
<dbReference type="EMBL" id="AKKL01000039">
    <property type="protein sequence ID" value="EKT57279.1"/>
    <property type="molecule type" value="Genomic_DNA"/>
</dbReference>
<comment type="caution">
    <text evidence="10">The sequence shown here is derived from an EMBL/GenBank/DDBJ whole genome shotgun (WGS) entry which is preliminary data.</text>
</comment>
<protein>
    <submittedName>
        <fullName evidence="10">N-acetylglucosamine-6-phosphate deacetylase</fullName>
    </submittedName>
</protein>
<dbReference type="Proteomes" id="UP000009336">
    <property type="component" value="Unassembled WGS sequence"/>
</dbReference>
<keyword evidence="3 5" id="KW-0378">Hydrolase</keyword>
<dbReference type="eggNOG" id="COG1820">
    <property type="taxonomic scope" value="Bacteria"/>
</dbReference>
<dbReference type="GO" id="GO:0006046">
    <property type="term" value="P:N-acetylglucosamine catabolic process"/>
    <property type="evidence" value="ECO:0007669"/>
    <property type="project" value="TreeGrafter"/>
</dbReference>
<feature type="binding site" evidence="7">
    <location>
        <position position="140"/>
    </location>
    <ligand>
        <name>substrate</name>
    </ligand>
</feature>
<dbReference type="GO" id="GO:0046872">
    <property type="term" value="F:metal ion binding"/>
    <property type="evidence" value="ECO:0007669"/>
    <property type="project" value="UniProtKB-KW"/>
</dbReference>
<reference evidence="10 11" key="1">
    <citation type="journal article" date="2012" name="BMC Genomics">
        <title>Comparative genomics of bacteria in the genus Providencia isolated from wild Drosophila melanogaster.</title>
        <authorList>
            <person name="Galac M.R."/>
            <person name="Lazzaro B.P."/>
        </authorList>
    </citation>
    <scope>NUCLEOTIDE SEQUENCE [LARGE SCALE GENOMIC DNA]</scope>
    <source>
        <strain evidence="10 11">DSM 19968</strain>
    </source>
</reference>
<dbReference type="PIRSF" id="PIRSF038994">
    <property type="entry name" value="NagA"/>
    <property type="match status" value="1"/>
</dbReference>
<dbReference type="InterPro" id="IPR032466">
    <property type="entry name" value="Metal_Hydrolase"/>
</dbReference>
<feature type="active site" description="Proton donor/acceptor" evidence="6">
    <location>
        <position position="273"/>
    </location>
</feature>
<dbReference type="CDD" id="cd00854">
    <property type="entry name" value="NagA"/>
    <property type="match status" value="1"/>
</dbReference>
<gene>
    <name evidence="10" type="ORF">OOA_14445</name>
</gene>
<dbReference type="HOGENOM" id="CLU_032482_2_1_6"/>
<name>K8W9P5_9GAMM</name>
<feature type="binding site" evidence="8">
    <location>
        <position position="129"/>
    </location>
    <ligand>
        <name>Zn(2+)</name>
        <dbReference type="ChEBI" id="CHEBI:29105"/>
    </ligand>
</feature>